<dbReference type="AlphaFoldDB" id="Q8TL35"/>
<sequence length="299" mass="34293">MRLHSIQGKLFPATPFDFSKSLNFMGMFAPAEGEQTVTGFSFTKAVYLENKILAFRLKNEGTVSEPGLSYIFYSCEEISEEIKSALLDRIKFFLSLDDDLQPFYVLGSKDPQFVPVLEELYGLHQVKFLTPFEAAAWAVLSQRISMKVAHKIKNKLTEAIGNSIQIEGIVYRTFPSARQVKNLGVENLASIIKNERKSEYLIAVADAFDRVDENFLRQGNIKDVREWLMNIWGIGEWSAHLILIRGLGRMEELSEHEKTLLNCFKRFYGPEATEDQFRRVADSYGDFKGYWAYYLRAAC</sequence>
<protein>
    <submittedName>
        <fullName evidence="5">DNA-3-methyladenine glycosylase II</fullName>
    </submittedName>
</protein>
<dbReference type="PhylomeDB" id="Q8TL35"/>
<evidence type="ECO:0000256" key="1">
    <source>
        <dbReference type="ARBA" id="ARBA00010817"/>
    </source>
</evidence>
<dbReference type="Gene3D" id="3.30.310.20">
    <property type="entry name" value="DNA-3-methyladenine glycosylase AlkA, N-terminal domain"/>
    <property type="match status" value="1"/>
</dbReference>
<evidence type="ECO:0000256" key="3">
    <source>
        <dbReference type="ARBA" id="ARBA00023204"/>
    </source>
</evidence>
<dbReference type="STRING" id="188937.MA_3207"/>
<dbReference type="InterPro" id="IPR037046">
    <property type="entry name" value="AlkA_N_sf"/>
</dbReference>
<proteinExistence type="inferred from homology"/>
<dbReference type="HOGENOM" id="CLU_000445_72_3_2"/>
<dbReference type="EMBL" id="AE010299">
    <property type="protein sequence ID" value="AAM06578.1"/>
    <property type="molecule type" value="Genomic_DNA"/>
</dbReference>
<dbReference type="Proteomes" id="UP000002487">
    <property type="component" value="Chromosome"/>
</dbReference>
<name>Q8TL35_METAC</name>
<evidence type="ECO:0000313" key="5">
    <source>
        <dbReference type="EMBL" id="AAM06578.1"/>
    </source>
</evidence>
<dbReference type="GO" id="GO:0008725">
    <property type="term" value="F:DNA-3-methyladenine glycosylase activity"/>
    <property type="evidence" value="ECO:0000318"/>
    <property type="project" value="GO_Central"/>
</dbReference>
<dbReference type="PANTHER" id="PTHR43003">
    <property type="entry name" value="DNA-3-METHYLADENINE GLYCOSYLASE"/>
    <property type="match status" value="1"/>
</dbReference>
<dbReference type="OrthoDB" id="8200at2157"/>
<dbReference type="Gene3D" id="1.10.340.30">
    <property type="entry name" value="Hypothetical protein, domain 2"/>
    <property type="match status" value="1"/>
</dbReference>
<keyword evidence="2" id="KW-0227">DNA damage</keyword>
<dbReference type="RefSeq" id="WP_011023142.1">
    <property type="nucleotide sequence ID" value="NC_003552.1"/>
</dbReference>
<dbReference type="CDD" id="cd00056">
    <property type="entry name" value="ENDO3c"/>
    <property type="match status" value="1"/>
</dbReference>
<dbReference type="Pfam" id="PF00730">
    <property type="entry name" value="HhH-GPD"/>
    <property type="match status" value="1"/>
</dbReference>
<dbReference type="FunFam" id="1.10.340.30:FF:000004">
    <property type="entry name" value="DNA-3-methyladenine glycosylase II"/>
    <property type="match status" value="1"/>
</dbReference>
<dbReference type="SUPFAM" id="SSF48150">
    <property type="entry name" value="DNA-glycosylase"/>
    <property type="match status" value="1"/>
</dbReference>
<organism evidence="5 6">
    <name type="scientific">Methanosarcina acetivorans (strain ATCC 35395 / DSM 2834 / JCM 12185 / C2A)</name>
    <dbReference type="NCBI Taxonomy" id="188937"/>
    <lineage>
        <taxon>Archaea</taxon>
        <taxon>Methanobacteriati</taxon>
        <taxon>Methanobacteriota</taxon>
        <taxon>Stenosarchaea group</taxon>
        <taxon>Methanomicrobia</taxon>
        <taxon>Methanosarcinales</taxon>
        <taxon>Methanosarcinaceae</taxon>
        <taxon>Methanosarcina</taxon>
    </lineage>
</organism>
<keyword evidence="6" id="KW-1185">Reference proteome</keyword>
<dbReference type="SMART" id="SM00478">
    <property type="entry name" value="ENDO3c"/>
    <property type="match status" value="1"/>
</dbReference>
<accession>Q8TL35</accession>
<reference evidence="5 6" key="1">
    <citation type="journal article" date="2002" name="Genome Res.">
        <title>The genome of Methanosarcina acetivorans reveals extensive metabolic and physiological diversity.</title>
        <authorList>
            <person name="Galagan J.E."/>
            <person name="Nusbaum C."/>
            <person name="Roy A."/>
            <person name="Endrizzi M.G."/>
            <person name="Macdonald P."/>
            <person name="FitzHugh W."/>
            <person name="Calvo S."/>
            <person name="Engels R."/>
            <person name="Smirnov S."/>
            <person name="Atnoor D."/>
            <person name="Brown A."/>
            <person name="Allen N."/>
            <person name="Naylor J."/>
            <person name="Stange-Thomann N."/>
            <person name="DeArellano K."/>
            <person name="Johnson R."/>
            <person name="Linton L."/>
            <person name="McEwan P."/>
            <person name="McKernan K."/>
            <person name="Talamas J."/>
            <person name="Tirrell A."/>
            <person name="Ye W."/>
            <person name="Zimmer A."/>
            <person name="Barber R.D."/>
            <person name="Cann I."/>
            <person name="Graham D.E."/>
            <person name="Grahame D.A."/>
            <person name="Guss A."/>
            <person name="Hedderich R."/>
            <person name="Ingram-Smith C."/>
            <person name="Kuettner C.H."/>
            <person name="Krzycki J.A."/>
            <person name="Leigh J.A."/>
            <person name="Li W."/>
            <person name="Liu J."/>
            <person name="Mukhopadhyay B."/>
            <person name="Reeve J.N."/>
            <person name="Smith K."/>
            <person name="Springer T.A."/>
            <person name="Umayam L.A."/>
            <person name="White O."/>
            <person name="White R.H."/>
            <person name="de Macario E.C."/>
            <person name="Ferry J.G."/>
            <person name="Jarrell K.F."/>
            <person name="Jing H."/>
            <person name="Macario A.J.L."/>
            <person name="Paulsen I."/>
            <person name="Pritchett M."/>
            <person name="Sowers K.R."/>
            <person name="Swanson R.V."/>
            <person name="Zinder S.H."/>
            <person name="Lander E."/>
            <person name="Metcalf W.W."/>
            <person name="Birren B."/>
        </authorList>
    </citation>
    <scope>NUCLEOTIDE SEQUENCE [LARGE SCALE GENOMIC DNA]</scope>
    <source>
        <strain evidence="6">ATCC 35395 / DSM 2834 / JCM 12185 / C2A</strain>
    </source>
</reference>
<dbReference type="KEGG" id="mac:MA_3207"/>
<dbReference type="GO" id="GO:0006285">
    <property type="term" value="P:base-excision repair, AP site formation"/>
    <property type="evidence" value="ECO:0000318"/>
    <property type="project" value="GO_Central"/>
</dbReference>
<dbReference type="InterPro" id="IPR051912">
    <property type="entry name" value="Alkylbase_DNA_Glycosylase/TA"/>
</dbReference>
<evidence type="ECO:0000313" key="6">
    <source>
        <dbReference type="Proteomes" id="UP000002487"/>
    </source>
</evidence>
<evidence type="ECO:0000259" key="4">
    <source>
        <dbReference type="SMART" id="SM00478"/>
    </source>
</evidence>
<gene>
    <name evidence="5" type="primary">alkA</name>
    <name evidence="5" type="ordered locus">MA_3207</name>
</gene>
<dbReference type="InterPro" id="IPR003265">
    <property type="entry name" value="HhH-GPD_domain"/>
</dbReference>
<dbReference type="InterPro" id="IPR011257">
    <property type="entry name" value="DNA_glycosylase"/>
</dbReference>
<dbReference type="GO" id="GO:0043916">
    <property type="term" value="F:DNA-7-methylguanine glycosylase activity"/>
    <property type="evidence" value="ECO:0000318"/>
    <property type="project" value="GO_Central"/>
</dbReference>
<dbReference type="EnsemblBacteria" id="AAM06578">
    <property type="protein sequence ID" value="AAM06578"/>
    <property type="gene ID" value="MA_3207"/>
</dbReference>
<feature type="domain" description="HhH-GPD" evidence="4">
    <location>
        <begin position="140"/>
        <end position="297"/>
    </location>
</feature>
<keyword evidence="3" id="KW-0234">DNA repair</keyword>
<comment type="similarity">
    <text evidence="1">Belongs to the alkylbase DNA glycosidase AlkA family.</text>
</comment>
<dbReference type="GeneID" id="1475100"/>
<dbReference type="GO" id="GO:0032131">
    <property type="term" value="F:alkylated DNA binding"/>
    <property type="evidence" value="ECO:0000318"/>
    <property type="project" value="GO_Central"/>
</dbReference>
<dbReference type="InParanoid" id="Q8TL35"/>
<dbReference type="GO" id="GO:0006307">
    <property type="term" value="P:DNA alkylation repair"/>
    <property type="evidence" value="ECO:0000318"/>
    <property type="project" value="GO_Central"/>
</dbReference>
<dbReference type="PANTHER" id="PTHR43003:SF5">
    <property type="entry name" value="DNA-3-METHYLADENINE GLYCOSYLASE"/>
    <property type="match status" value="1"/>
</dbReference>
<evidence type="ECO:0000256" key="2">
    <source>
        <dbReference type="ARBA" id="ARBA00022763"/>
    </source>
</evidence>